<dbReference type="Proteomes" id="UP000325286">
    <property type="component" value="Chromosome"/>
</dbReference>
<dbReference type="Pfam" id="PF00400">
    <property type="entry name" value="WD40"/>
    <property type="match status" value="1"/>
</dbReference>
<keyword evidence="1" id="KW-0853">WD repeat</keyword>
<proteinExistence type="predicted"/>
<feature type="repeat" description="WD" evidence="1">
    <location>
        <begin position="681"/>
        <end position="709"/>
    </location>
</feature>
<gene>
    <name evidence="2" type="ORF">UC8_41560</name>
</gene>
<sequence length="1264" mass="141061">MAADDHPRFLAWLDTREVLPRCTAISPDGRYAIAQTQVETLAYDLATQTEIRHWPTATSRHSFSDDSRYLLRLHADTLYVHTTDSFDTLARWRAQPKVPRPPGTYLQLNACISPDGTRVAIENHNHSFDHQEDADILIRNVQTGELIQGLNFPLARASPTSQPHIKFSFVGFSDRLLIQQQTYEPGKTYRHSVLMDIHSGKQLCDFPHDATLRSSGDGSLLVAAVRKTRAYTTDKIQFADNSELGIYDVRSGQRLRTINAAGTIRDFDIDASGTRLIASLQSADALQPQANPNTLPDHNARLTRLLEWDIPSGERIRELTSPPLPIAQIRYGVDAGRCILGMERPDGVDEDLELVVEVRDVTTGGVLSKTDWLPRGTLADLHSRLYLFPDGQRMMILRSRLQIQTFPEGQSVWNAVAKRHPVRQAEFSPSGKYCWTDHFLTDLSTGHQRQWLDCDGLKFILGGDAIFDWRYNQVGILTTASNQRKWQQGFQWNGRILHADISPDTRRIAVLLERDRYSTNNEPRPRQLVLLDRDNQDQPRAIPIHARRLAFHPSGDTLFVAGDEAVERIDFATGKSVGTPVPLSGETLAIECGPQGKRLLVAGQSPTDPDGYRNLMGSGWLACFDLSDNAAIGFHRSETPITALAISADGKTLAAANLASDSVASQIWVWDAGSMQRQFVIDGHRLSIHDLAFSPDGQTLLSAADDGAVLWDMRADAAVEQAAADSDKLVFPHQLKPIELANAYTGEIRKIKPYDGPLLVPAEDTPPSLRREKADWPLIKIHQARELEVTDPLFGWIRSANTRYHVSEKIDWSSAESQWLRSYDFGTRSEDWQYRLAYEQSGRNVVLLDAQGKIVQRFSRAAGIAQAALSPSAQRVAIVPLDRVDRALNDRRLQVELYDAISGEKKLTTAPTEGIHVSLLELERQDRFVHVNDNRRAVLMLDAHSGDTLARYAPKHAMRVLSRMAPSGRFVATSEIYGDGVVLRDPSTLQEIKRLPARFTVSWMRWTPNSNRLMVGQSFGESMELVECFDADSGRSLWTRRMPSTRDVVFDQAGEWMLTEAQVGSHLDVLCRVSDGAITAVFMTTGSSDLERPCLSRSGGTVYLGSPAGPTLWPRTGPALRAEVRRRDSAVEFLKENDTTVIDIVSEFGIAGASIQRTSPQWPKSMLVRLHLRGLEQFRVDSGAIAVDWSVSSGGERNQSVSLRSGPTETILDANSPYHTVVRIVGGKGTIPLHDGYFEVPLPAKLFETNPDQIQLKWVDFYRN</sequence>
<evidence type="ECO:0000313" key="2">
    <source>
        <dbReference type="EMBL" id="QEG42123.1"/>
    </source>
</evidence>
<dbReference type="SUPFAM" id="SSF69322">
    <property type="entry name" value="Tricorn protease domain 2"/>
    <property type="match status" value="1"/>
</dbReference>
<dbReference type="EMBL" id="CP042914">
    <property type="protein sequence ID" value="QEG42123.1"/>
    <property type="molecule type" value="Genomic_DNA"/>
</dbReference>
<dbReference type="PROSITE" id="PS50294">
    <property type="entry name" value="WD_REPEATS_REGION"/>
    <property type="match status" value="1"/>
</dbReference>
<organism evidence="2 3">
    <name type="scientific">Roseimaritima ulvae</name>
    <dbReference type="NCBI Taxonomy" id="980254"/>
    <lineage>
        <taxon>Bacteria</taxon>
        <taxon>Pseudomonadati</taxon>
        <taxon>Planctomycetota</taxon>
        <taxon>Planctomycetia</taxon>
        <taxon>Pirellulales</taxon>
        <taxon>Pirellulaceae</taxon>
        <taxon>Roseimaritima</taxon>
    </lineage>
</organism>
<dbReference type="SMART" id="SM00320">
    <property type="entry name" value="WD40"/>
    <property type="match status" value="2"/>
</dbReference>
<evidence type="ECO:0000313" key="3">
    <source>
        <dbReference type="Proteomes" id="UP000325286"/>
    </source>
</evidence>
<evidence type="ECO:0000256" key="1">
    <source>
        <dbReference type="PROSITE-ProRule" id="PRU00221"/>
    </source>
</evidence>
<dbReference type="PROSITE" id="PS50082">
    <property type="entry name" value="WD_REPEATS_2"/>
    <property type="match status" value="1"/>
</dbReference>
<dbReference type="AlphaFoldDB" id="A0A5B9R6Y2"/>
<dbReference type="InterPro" id="IPR001680">
    <property type="entry name" value="WD40_rpt"/>
</dbReference>
<keyword evidence="3" id="KW-1185">Reference proteome</keyword>
<dbReference type="Gene3D" id="2.130.10.10">
    <property type="entry name" value="YVTN repeat-like/Quinoprotein amine dehydrogenase"/>
    <property type="match status" value="3"/>
</dbReference>
<protein>
    <submittedName>
        <fullName evidence="2">WD domain, G-beta repeat</fullName>
    </submittedName>
</protein>
<dbReference type="SUPFAM" id="SSF82171">
    <property type="entry name" value="DPP6 N-terminal domain-like"/>
    <property type="match status" value="1"/>
</dbReference>
<dbReference type="PANTHER" id="PTHR19879:SF9">
    <property type="entry name" value="TRANSCRIPTION INITIATION FACTOR TFIID SUBUNIT 5"/>
    <property type="match status" value="1"/>
</dbReference>
<accession>A0A5B9R6Y2</accession>
<dbReference type="PANTHER" id="PTHR19879">
    <property type="entry name" value="TRANSCRIPTION INITIATION FACTOR TFIID"/>
    <property type="match status" value="1"/>
</dbReference>
<reference evidence="2 3" key="1">
    <citation type="submission" date="2019-08" db="EMBL/GenBank/DDBJ databases">
        <title>Deep-cultivation of Planctomycetes and their phenomic and genomic characterization uncovers novel biology.</title>
        <authorList>
            <person name="Wiegand S."/>
            <person name="Jogler M."/>
            <person name="Boedeker C."/>
            <person name="Pinto D."/>
            <person name="Vollmers J."/>
            <person name="Rivas-Marin E."/>
            <person name="Kohn T."/>
            <person name="Peeters S.H."/>
            <person name="Heuer A."/>
            <person name="Rast P."/>
            <person name="Oberbeckmann S."/>
            <person name="Bunk B."/>
            <person name="Jeske O."/>
            <person name="Meyerdierks A."/>
            <person name="Storesund J.E."/>
            <person name="Kallscheuer N."/>
            <person name="Luecker S."/>
            <person name="Lage O.M."/>
            <person name="Pohl T."/>
            <person name="Merkel B.J."/>
            <person name="Hornburger P."/>
            <person name="Mueller R.-W."/>
            <person name="Bruemmer F."/>
            <person name="Labrenz M."/>
            <person name="Spormann A.M."/>
            <person name="Op den Camp H."/>
            <person name="Overmann J."/>
            <person name="Amann R."/>
            <person name="Jetten M.S.M."/>
            <person name="Mascher T."/>
            <person name="Medema M.H."/>
            <person name="Devos D.P."/>
            <person name="Kaster A.-K."/>
            <person name="Ovreas L."/>
            <person name="Rohde M."/>
            <person name="Galperin M.Y."/>
            <person name="Jogler C."/>
        </authorList>
    </citation>
    <scope>NUCLEOTIDE SEQUENCE [LARGE SCALE GENOMIC DNA]</scope>
    <source>
        <strain evidence="2 3">UC8</strain>
    </source>
</reference>
<name>A0A5B9R6Y2_9BACT</name>
<dbReference type="InterPro" id="IPR015943">
    <property type="entry name" value="WD40/YVTN_repeat-like_dom_sf"/>
</dbReference>
<dbReference type="KEGG" id="rul:UC8_41560"/>